<proteinExistence type="predicted"/>
<dbReference type="AlphaFoldDB" id="A0A0B6Z3Z0"/>
<feature type="non-terminal residue" evidence="2">
    <location>
        <position position="1"/>
    </location>
</feature>
<evidence type="ECO:0000313" key="2">
    <source>
        <dbReference type="EMBL" id="CEK62415.1"/>
    </source>
</evidence>
<feature type="compositionally biased region" description="Polar residues" evidence="1">
    <location>
        <begin position="8"/>
        <end position="33"/>
    </location>
</feature>
<name>A0A0B6Z3Z0_9EUPU</name>
<feature type="region of interest" description="Disordered" evidence="1">
    <location>
        <begin position="1"/>
        <end position="72"/>
    </location>
</feature>
<reference evidence="2" key="1">
    <citation type="submission" date="2014-12" db="EMBL/GenBank/DDBJ databases">
        <title>Insight into the proteome of Arion vulgaris.</title>
        <authorList>
            <person name="Aradska J."/>
            <person name="Bulat T."/>
            <person name="Smidak R."/>
            <person name="Sarate P."/>
            <person name="Gangsoo J."/>
            <person name="Sialana F."/>
            <person name="Bilban M."/>
            <person name="Lubec G."/>
        </authorList>
    </citation>
    <scope>NUCLEOTIDE SEQUENCE</scope>
    <source>
        <tissue evidence="2">Skin</tissue>
    </source>
</reference>
<accession>A0A0B6Z3Z0</accession>
<organism evidence="2">
    <name type="scientific">Arion vulgaris</name>
    <dbReference type="NCBI Taxonomy" id="1028688"/>
    <lineage>
        <taxon>Eukaryota</taxon>
        <taxon>Metazoa</taxon>
        <taxon>Spiralia</taxon>
        <taxon>Lophotrochozoa</taxon>
        <taxon>Mollusca</taxon>
        <taxon>Gastropoda</taxon>
        <taxon>Heterobranchia</taxon>
        <taxon>Euthyneura</taxon>
        <taxon>Panpulmonata</taxon>
        <taxon>Eupulmonata</taxon>
        <taxon>Stylommatophora</taxon>
        <taxon>Helicina</taxon>
        <taxon>Arionoidea</taxon>
        <taxon>Arionidae</taxon>
        <taxon>Arion</taxon>
    </lineage>
</organism>
<protein>
    <submittedName>
        <fullName evidence="2">Uncharacterized protein</fullName>
    </submittedName>
</protein>
<evidence type="ECO:0000256" key="1">
    <source>
        <dbReference type="SAM" id="MobiDB-lite"/>
    </source>
</evidence>
<sequence length="72" mass="7884">ELLDMSCLSPQSEDSITTLPAENQDSSSDSTPDNFLPVPPTSSRKSRSTTKVSLSRSRTRLRHNGKAYSGWA</sequence>
<feature type="non-terminal residue" evidence="2">
    <location>
        <position position="72"/>
    </location>
</feature>
<dbReference type="EMBL" id="HACG01015550">
    <property type="protein sequence ID" value="CEK62415.1"/>
    <property type="molecule type" value="Transcribed_RNA"/>
</dbReference>
<gene>
    <name evidence="2" type="primary">ORF45104</name>
</gene>